<dbReference type="Gene3D" id="3.40.50.880">
    <property type="match status" value="1"/>
</dbReference>
<proteinExistence type="inferred from homology"/>
<comment type="catalytic activity">
    <reaction evidence="7">
        <text>cob(II)yrinate + 2 L-glutamine + 2 ATP + 2 H2O = cob(II)yrinate a,c diamide + 2 L-glutamate + 2 ADP + 2 phosphate + 2 H(+)</text>
        <dbReference type="Rhea" id="RHEA:26289"/>
        <dbReference type="ChEBI" id="CHEBI:15377"/>
        <dbReference type="ChEBI" id="CHEBI:15378"/>
        <dbReference type="ChEBI" id="CHEBI:29985"/>
        <dbReference type="ChEBI" id="CHEBI:30616"/>
        <dbReference type="ChEBI" id="CHEBI:43474"/>
        <dbReference type="ChEBI" id="CHEBI:58359"/>
        <dbReference type="ChEBI" id="CHEBI:58537"/>
        <dbReference type="ChEBI" id="CHEBI:58894"/>
        <dbReference type="ChEBI" id="CHEBI:456216"/>
        <dbReference type="EC" id="6.3.5.11"/>
    </reaction>
</comment>
<dbReference type="NCBIfam" id="TIGR00379">
    <property type="entry name" value="cobB"/>
    <property type="match status" value="1"/>
</dbReference>
<dbReference type="Pfam" id="PF07685">
    <property type="entry name" value="GATase_3"/>
    <property type="match status" value="1"/>
</dbReference>
<evidence type="ECO:0000259" key="8">
    <source>
        <dbReference type="Pfam" id="PF01656"/>
    </source>
</evidence>
<evidence type="ECO:0000256" key="6">
    <source>
        <dbReference type="ARBA" id="ARBA00022962"/>
    </source>
</evidence>
<evidence type="ECO:0000313" key="10">
    <source>
        <dbReference type="EMBL" id="HIR13303.1"/>
    </source>
</evidence>
<evidence type="ECO:0000256" key="5">
    <source>
        <dbReference type="ARBA" id="ARBA00022842"/>
    </source>
</evidence>
<dbReference type="Pfam" id="PF01656">
    <property type="entry name" value="CbiA"/>
    <property type="match status" value="1"/>
</dbReference>
<dbReference type="SUPFAM" id="SSF52540">
    <property type="entry name" value="P-loop containing nucleoside triphosphate hydrolases"/>
    <property type="match status" value="1"/>
</dbReference>
<evidence type="ECO:0000256" key="4">
    <source>
        <dbReference type="ARBA" id="ARBA00022840"/>
    </source>
</evidence>
<comment type="function">
    <text evidence="7">Catalyzes the ATP-dependent amidation of the two carboxylate groups at positions a and c of cobyrinate, using either L-glutamine or ammonia as the nitrogen source.</text>
</comment>
<keyword evidence="7" id="KW-0169">Cobalamin biosynthesis</keyword>
<reference evidence="10" key="1">
    <citation type="submission" date="2020-10" db="EMBL/GenBank/DDBJ databases">
        <authorList>
            <person name="Gilroy R."/>
        </authorList>
    </citation>
    <scope>NUCLEOTIDE SEQUENCE</scope>
    <source>
        <strain evidence="10">ChiSjej4B22-8148</strain>
    </source>
</reference>
<dbReference type="InterPro" id="IPR011698">
    <property type="entry name" value="GATase_3"/>
</dbReference>
<dbReference type="InterPro" id="IPR002586">
    <property type="entry name" value="CobQ/CobB/MinD/ParA_Nub-bd_dom"/>
</dbReference>
<evidence type="ECO:0000256" key="7">
    <source>
        <dbReference type="HAMAP-Rule" id="MF_00027"/>
    </source>
</evidence>
<dbReference type="PANTHER" id="PTHR43873:SF1">
    <property type="entry name" value="COBYRINATE A,C-DIAMIDE SYNTHASE"/>
    <property type="match status" value="1"/>
</dbReference>
<dbReference type="GO" id="GO:0009236">
    <property type="term" value="P:cobalamin biosynthetic process"/>
    <property type="evidence" value="ECO:0007669"/>
    <property type="project" value="UniProtKB-UniRule"/>
</dbReference>
<feature type="site" description="Increases nucleophilicity of active site Cys" evidence="7">
    <location>
        <position position="446"/>
    </location>
</feature>
<comment type="miscellaneous">
    <text evidence="7">The a and c carboxylates of cobyrinate are activated for nucleophilic attack via formation of a phosphorylated intermediate by ATP. CbiA catalyzes first the amidation of the c-carboxylate, and then that of the a-carboxylate.</text>
</comment>
<comment type="domain">
    <text evidence="7">Comprises of two domains. The C-terminal domain contains the binding site for glutamine and catalyzes the hydrolysis of this substrate to glutamate and ammonia. The N-terminal domain is anticipated to bind ATP and cobyrinate and catalyzes the ultimate synthesis of the diamide product. The ammonia produced via the glutaminase domain is probably translocated to the adjacent domain via a molecular tunnel, where it reacts with an activated intermediate.</text>
</comment>
<organism evidence="10 11">
    <name type="scientific">Candidatus Choladousia intestinavium</name>
    <dbReference type="NCBI Taxonomy" id="2840727"/>
    <lineage>
        <taxon>Bacteria</taxon>
        <taxon>Bacillati</taxon>
        <taxon>Bacillota</taxon>
        <taxon>Clostridia</taxon>
        <taxon>Lachnospirales</taxon>
        <taxon>Lachnospiraceae</taxon>
        <taxon>Lachnospiraceae incertae sedis</taxon>
        <taxon>Candidatus Choladousia</taxon>
    </lineage>
</organism>
<comment type="similarity">
    <text evidence="7">Belongs to the CobB/CbiA family.</text>
</comment>
<dbReference type="EC" id="6.3.5.11" evidence="7"/>
<dbReference type="NCBIfam" id="NF002204">
    <property type="entry name" value="PRK01077.1"/>
    <property type="match status" value="1"/>
</dbReference>
<comment type="cofactor">
    <cofactor evidence="1 7">
        <name>Mg(2+)</name>
        <dbReference type="ChEBI" id="CHEBI:18420"/>
    </cofactor>
</comment>
<dbReference type="SUPFAM" id="SSF52317">
    <property type="entry name" value="Class I glutamine amidotransferase-like"/>
    <property type="match status" value="1"/>
</dbReference>
<sequence>MRLPRLMLAAPGSGSGKTMITCGLLKAFMERGLCPAAFKCGPDFIDPMFHRKIIGAPSRNLDPFFTDESTTRYLFASHAKDKGISVMEGVMGYFDGLGGTRPRASSYDLACVTDTPVILLLNARGMSLSVVPWIQGFADYQKKLGPEKIRGVILNQTTAMTYQMLKPVIERETGIKACGYVPRLPDCRIESRHLGLVTPDEIEGLKERLTRLARVLEETLEMESILSIAEEAPDYTEEDEKIPKAAEGALKQAKETGLHPKIAVAVDEAFCFYYEDNLELLRKMGAELLEFSPLRDQRLPEGISGLLLGGGYPELHVKQLSDNTELRRQIRKALQGGLPCLAECGGFMYLHEKMEDMEGREYPMTGAIPGRTYGTGRLSRFGYITLNPEPEKGQQLLLPGEEIKAHEFHYFDSENPGEAYCARKPAGKRNWKCIHGNKASAAGYPHLYYWSNPAFALRFLEQAALYAEKEERTPV</sequence>
<dbReference type="PANTHER" id="PTHR43873">
    <property type="entry name" value="COBYRINATE A,C-DIAMIDE SYNTHASE"/>
    <property type="match status" value="1"/>
</dbReference>
<comment type="pathway">
    <text evidence="7">Cofactor biosynthesis; adenosylcobalamin biosynthesis; cob(II)yrinate a,c-diamide from sirohydrochlorin (anaerobic route): step 10/10.</text>
</comment>
<feature type="domain" description="CobB/CobQ-like glutamine amidotransferase" evidence="9">
    <location>
        <begin position="261"/>
        <end position="450"/>
    </location>
</feature>
<keyword evidence="5 7" id="KW-0460">Magnesium</keyword>
<feature type="active site" description="Nucleophile" evidence="7">
    <location>
        <position position="344"/>
    </location>
</feature>
<dbReference type="HAMAP" id="MF_00027">
    <property type="entry name" value="CobB_CbiA"/>
    <property type="match status" value="1"/>
</dbReference>
<keyword evidence="3 7" id="KW-0547">Nucleotide-binding</keyword>
<feature type="domain" description="CobQ/CobB/MinD/ParA nucleotide binding" evidence="8">
    <location>
        <begin position="7"/>
        <end position="193"/>
    </location>
</feature>
<evidence type="ECO:0000256" key="3">
    <source>
        <dbReference type="ARBA" id="ARBA00022741"/>
    </source>
</evidence>
<dbReference type="Proteomes" id="UP000886757">
    <property type="component" value="Unassembled WGS sequence"/>
</dbReference>
<comment type="caution">
    <text evidence="10">The sequence shown here is derived from an EMBL/GenBank/DDBJ whole genome shotgun (WGS) entry which is preliminary data.</text>
</comment>
<dbReference type="EMBL" id="DVGK01000059">
    <property type="protein sequence ID" value="HIR13303.1"/>
    <property type="molecule type" value="Genomic_DNA"/>
</dbReference>
<dbReference type="GO" id="GO:0005524">
    <property type="term" value="F:ATP binding"/>
    <property type="evidence" value="ECO:0007669"/>
    <property type="project" value="UniProtKB-UniRule"/>
</dbReference>
<evidence type="ECO:0000256" key="2">
    <source>
        <dbReference type="ARBA" id="ARBA00022598"/>
    </source>
</evidence>
<evidence type="ECO:0000313" key="11">
    <source>
        <dbReference type="Proteomes" id="UP000886757"/>
    </source>
</evidence>
<dbReference type="Gene3D" id="3.40.50.300">
    <property type="entry name" value="P-loop containing nucleotide triphosphate hydrolases"/>
    <property type="match status" value="1"/>
</dbReference>
<reference evidence="10" key="2">
    <citation type="journal article" date="2021" name="PeerJ">
        <title>Extensive microbial diversity within the chicken gut microbiome revealed by metagenomics and culture.</title>
        <authorList>
            <person name="Gilroy R."/>
            <person name="Ravi A."/>
            <person name="Getino M."/>
            <person name="Pursley I."/>
            <person name="Horton D.L."/>
            <person name="Alikhan N.F."/>
            <person name="Baker D."/>
            <person name="Gharbi K."/>
            <person name="Hall N."/>
            <person name="Watson M."/>
            <person name="Adriaenssens E.M."/>
            <person name="Foster-Nyarko E."/>
            <person name="Jarju S."/>
            <person name="Secka A."/>
            <person name="Antonio M."/>
            <person name="Oren A."/>
            <person name="Chaudhuri R.R."/>
            <person name="La Ragione R."/>
            <person name="Hildebrand F."/>
            <person name="Pallen M.J."/>
        </authorList>
    </citation>
    <scope>NUCLEOTIDE SEQUENCE</scope>
    <source>
        <strain evidence="10">ChiSjej4B22-8148</strain>
    </source>
</reference>
<evidence type="ECO:0000259" key="9">
    <source>
        <dbReference type="Pfam" id="PF07685"/>
    </source>
</evidence>
<keyword evidence="4 7" id="KW-0067">ATP-binding</keyword>
<dbReference type="InterPro" id="IPR004484">
    <property type="entry name" value="CbiA/CobB_synth"/>
</dbReference>
<keyword evidence="2 7" id="KW-0436">Ligase</keyword>
<accession>A0A9D1DA49</accession>
<evidence type="ECO:0000256" key="1">
    <source>
        <dbReference type="ARBA" id="ARBA00001946"/>
    </source>
</evidence>
<name>A0A9D1DA49_9FIRM</name>
<dbReference type="InterPro" id="IPR029062">
    <property type="entry name" value="Class_I_gatase-like"/>
</dbReference>
<dbReference type="PROSITE" id="PS51274">
    <property type="entry name" value="GATASE_COBBQ"/>
    <property type="match status" value="1"/>
</dbReference>
<protein>
    <recommendedName>
        <fullName evidence="7">Cobyrinate a,c-diamide synthase</fullName>
        <ecNumber evidence="7">6.3.5.11</ecNumber>
    </recommendedName>
    <alternativeName>
        <fullName evidence="7">Cobyrinic acid a,c-diamide synthetase</fullName>
    </alternativeName>
</protein>
<keyword evidence="6 7" id="KW-0315">Glutamine amidotransferase</keyword>
<gene>
    <name evidence="7" type="primary">cbiA</name>
    <name evidence="10" type="ORF">IAB31_05190</name>
</gene>
<dbReference type="InterPro" id="IPR027417">
    <property type="entry name" value="P-loop_NTPase"/>
</dbReference>
<dbReference type="AlphaFoldDB" id="A0A9D1DA49"/>
<dbReference type="GO" id="GO:0042242">
    <property type="term" value="F:cobyrinic acid a,c-diamide synthase activity"/>
    <property type="evidence" value="ECO:0007669"/>
    <property type="project" value="UniProtKB-UniRule"/>
</dbReference>